<evidence type="ECO:0000256" key="1">
    <source>
        <dbReference type="ARBA" id="ARBA00010838"/>
    </source>
</evidence>
<dbReference type="InterPro" id="IPR033132">
    <property type="entry name" value="GH_1_N_CS"/>
</dbReference>
<keyword evidence="2" id="KW-0378">Hydrolase</keyword>
<dbReference type="PRINTS" id="PR00131">
    <property type="entry name" value="GLHYDRLASE1"/>
</dbReference>
<proteinExistence type="inferred from homology"/>
<evidence type="ECO:0000256" key="4">
    <source>
        <dbReference type="RuleBase" id="RU003690"/>
    </source>
</evidence>
<reference evidence="6" key="2">
    <citation type="journal article" date="2024" name="Plant">
        <title>Genomic evolution and insights into agronomic trait innovations of Sesamum species.</title>
        <authorList>
            <person name="Miao H."/>
            <person name="Wang L."/>
            <person name="Qu L."/>
            <person name="Liu H."/>
            <person name="Sun Y."/>
            <person name="Le M."/>
            <person name="Wang Q."/>
            <person name="Wei S."/>
            <person name="Zheng Y."/>
            <person name="Lin W."/>
            <person name="Duan Y."/>
            <person name="Cao H."/>
            <person name="Xiong S."/>
            <person name="Wang X."/>
            <person name="Wei L."/>
            <person name="Li C."/>
            <person name="Ma Q."/>
            <person name="Ju M."/>
            <person name="Zhao R."/>
            <person name="Li G."/>
            <person name="Mu C."/>
            <person name="Tian Q."/>
            <person name="Mei H."/>
            <person name="Zhang T."/>
            <person name="Gao T."/>
            <person name="Zhang H."/>
        </authorList>
    </citation>
    <scope>NUCLEOTIDE SEQUENCE</scope>
    <source>
        <strain evidence="6">KEN1</strain>
    </source>
</reference>
<dbReference type="GO" id="GO:0008422">
    <property type="term" value="F:beta-glucosidase activity"/>
    <property type="evidence" value="ECO:0007669"/>
    <property type="project" value="TreeGrafter"/>
</dbReference>
<dbReference type="EMBL" id="JACGWN010000014">
    <property type="protein sequence ID" value="KAL0406828.1"/>
    <property type="molecule type" value="Genomic_DNA"/>
</dbReference>
<reference evidence="6" key="1">
    <citation type="submission" date="2020-06" db="EMBL/GenBank/DDBJ databases">
        <authorList>
            <person name="Li T."/>
            <person name="Hu X."/>
            <person name="Zhang T."/>
            <person name="Song X."/>
            <person name="Zhang H."/>
            <person name="Dai N."/>
            <person name="Sheng W."/>
            <person name="Hou X."/>
            <person name="Wei L."/>
        </authorList>
    </citation>
    <scope>NUCLEOTIDE SEQUENCE</scope>
    <source>
        <strain evidence="6">KEN1</strain>
        <tissue evidence="6">Leaf</tissue>
    </source>
</reference>
<dbReference type="GO" id="GO:0005975">
    <property type="term" value="P:carbohydrate metabolic process"/>
    <property type="evidence" value="ECO:0007669"/>
    <property type="project" value="InterPro"/>
</dbReference>
<keyword evidence="5" id="KW-0812">Transmembrane</keyword>
<dbReference type="InterPro" id="IPR017853">
    <property type="entry name" value="GH"/>
</dbReference>
<dbReference type="PANTHER" id="PTHR10353">
    <property type="entry name" value="GLYCOSYL HYDROLASE"/>
    <property type="match status" value="1"/>
</dbReference>
<comment type="similarity">
    <text evidence="1 4">Belongs to the glycosyl hydrolase 1 family.</text>
</comment>
<name>A0AAW2TPH5_9LAMI</name>
<protein>
    <submittedName>
        <fullName evidence="6">Beta-glucosidase 18</fullName>
    </submittedName>
</protein>
<evidence type="ECO:0000256" key="3">
    <source>
        <dbReference type="ARBA" id="ARBA00023295"/>
    </source>
</evidence>
<evidence type="ECO:0000256" key="5">
    <source>
        <dbReference type="SAM" id="Phobius"/>
    </source>
</evidence>
<sequence>MEKHASAVAERGRRQRQRGTENMRMAWIFVYHCLIMLLSAAISSAEEQVDIKRSDFPHGFHFGASTSAYQIEGGVHEDGKGLSNWDAFCRIQGDKPEFLVFSVAQCFLDLILCSCLFVAVEFDFWCVMRFSGNIADGTSGDIANDHYHRYMEDIEIIHSLGLTAYRFSISWSRVLPRGRLGGVNQAGINFYNSIIDNLLLRGGRLGGVNQAGINFYNTIIDNLLLRGGRYGGVNQAAVSFYNSIIDNLLLRGIEPFVTIFHNEYPQELEDRFGGWLSPLMQEEFVHFAETCFSNFADRVKYWMTINEPNLTSEMSYERATYPPARCSPPFGHCASGNSDVEPLIAVHNMLLAHAKAAKLYRERFKSKVNGVIGLTVLAFMYTPLTENEADKEAANRALAFNVAWVLDPLAFGDYPPEMKRIHGSELPTFSLEERELLSDSLDFIGINHYGTLYAKDCIHSSCSCNDSSCTQGGDRPIRGFVATTGVRNGVTIGEPTGMSRFFVVPRGLEDIVRYIKDRYHNKPMMVTENGYSSPGNEDDIYEHDVKRIHYHQSYLAHLAQAVRNGADVRGYFIWSLLDNFEWSNGYTAKFGIYRVDRQTLNRIPKLSAVWYRDFLRNSSLIDVHLSSTVSGVHRDAEW</sequence>
<dbReference type="PANTHER" id="PTHR10353:SF175">
    <property type="entry name" value="BETA-GLUCOSIDASE 18-LIKE ISOFORM X1"/>
    <property type="match status" value="1"/>
</dbReference>
<feature type="transmembrane region" description="Helical" evidence="5">
    <location>
        <begin position="25"/>
        <end position="45"/>
    </location>
</feature>
<feature type="transmembrane region" description="Helical" evidence="5">
    <location>
        <begin position="98"/>
        <end position="120"/>
    </location>
</feature>
<dbReference type="PROSITE" id="PS00653">
    <property type="entry name" value="GLYCOSYL_HYDROL_F1_2"/>
    <property type="match status" value="1"/>
</dbReference>
<accession>A0AAW2TPH5</accession>
<dbReference type="Pfam" id="PF00232">
    <property type="entry name" value="Glyco_hydro_1"/>
    <property type="match status" value="3"/>
</dbReference>
<dbReference type="Gene3D" id="3.20.20.80">
    <property type="entry name" value="Glycosidases"/>
    <property type="match status" value="2"/>
</dbReference>
<gene>
    <name evidence="6" type="ORF">Slati_3996700</name>
</gene>
<evidence type="ECO:0000313" key="6">
    <source>
        <dbReference type="EMBL" id="KAL0406828.1"/>
    </source>
</evidence>
<dbReference type="InterPro" id="IPR001360">
    <property type="entry name" value="Glyco_hydro_1"/>
</dbReference>
<keyword evidence="5" id="KW-1133">Transmembrane helix</keyword>
<keyword evidence="3" id="KW-0326">Glycosidase</keyword>
<keyword evidence="5" id="KW-0472">Membrane</keyword>
<comment type="caution">
    <text evidence="6">The sequence shown here is derived from an EMBL/GenBank/DDBJ whole genome shotgun (WGS) entry which is preliminary data.</text>
</comment>
<dbReference type="AlphaFoldDB" id="A0AAW2TPH5"/>
<organism evidence="6">
    <name type="scientific">Sesamum latifolium</name>
    <dbReference type="NCBI Taxonomy" id="2727402"/>
    <lineage>
        <taxon>Eukaryota</taxon>
        <taxon>Viridiplantae</taxon>
        <taxon>Streptophyta</taxon>
        <taxon>Embryophyta</taxon>
        <taxon>Tracheophyta</taxon>
        <taxon>Spermatophyta</taxon>
        <taxon>Magnoliopsida</taxon>
        <taxon>eudicotyledons</taxon>
        <taxon>Gunneridae</taxon>
        <taxon>Pentapetalae</taxon>
        <taxon>asterids</taxon>
        <taxon>lamiids</taxon>
        <taxon>Lamiales</taxon>
        <taxon>Pedaliaceae</taxon>
        <taxon>Sesamum</taxon>
    </lineage>
</organism>
<dbReference type="SUPFAM" id="SSF51445">
    <property type="entry name" value="(Trans)glycosidases"/>
    <property type="match status" value="2"/>
</dbReference>
<dbReference type="FunFam" id="3.20.20.80:FF:000020">
    <property type="entry name" value="Beta-glucosidase 12"/>
    <property type="match status" value="1"/>
</dbReference>
<evidence type="ECO:0000256" key="2">
    <source>
        <dbReference type="ARBA" id="ARBA00022801"/>
    </source>
</evidence>